<feature type="compositionally biased region" description="Acidic residues" evidence="1">
    <location>
        <begin position="1"/>
        <end position="10"/>
    </location>
</feature>
<gene>
    <name evidence="2" type="ORF">NCTC10437_05329</name>
</gene>
<dbReference type="AlphaFoldDB" id="A0A3S4S7R2"/>
<evidence type="ECO:0000313" key="2">
    <source>
        <dbReference type="EMBL" id="VEG58301.1"/>
    </source>
</evidence>
<dbReference type="RefSeq" id="WP_048635133.1">
    <property type="nucleotide sequence ID" value="NZ_CVQQ01000027.1"/>
</dbReference>
<organism evidence="2 3">
    <name type="scientific">Mycolicibacterium aurum</name>
    <name type="common">Mycobacterium aurum</name>
    <dbReference type="NCBI Taxonomy" id="1791"/>
    <lineage>
        <taxon>Bacteria</taxon>
        <taxon>Bacillati</taxon>
        <taxon>Actinomycetota</taxon>
        <taxon>Actinomycetes</taxon>
        <taxon>Mycobacteriales</taxon>
        <taxon>Mycobacteriaceae</taxon>
        <taxon>Mycolicibacterium</taxon>
    </lineage>
</organism>
<dbReference type="EMBL" id="LR134356">
    <property type="protein sequence ID" value="VEG58301.1"/>
    <property type="molecule type" value="Genomic_DNA"/>
</dbReference>
<reference evidence="2 3" key="1">
    <citation type="submission" date="2018-12" db="EMBL/GenBank/DDBJ databases">
        <authorList>
            <consortium name="Pathogen Informatics"/>
        </authorList>
    </citation>
    <scope>NUCLEOTIDE SEQUENCE [LARGE SCALE GENOMIC DNA]</scope>
    <source>
        <strain evidence="2 3">NCTC10437</strain>
    </source>
</reference>
<feature type="region of interest" description="Disordered" evidence="1">
    <location>
        <begin position="1"/>
        <end position="113"/>
    </location>
</feature>
<feature type="compositionally biased region" description="Basic and acidic residues" evidence="1">
    <location>
        <begin position="97"/>
        <end position="113"/>
    </location>
</feature>
<dbReference type="OrthoDB" id="4565554at2"/>
<evidence type="ECO:0000256" key="1">
    <source>
        <dbReference type="SAM" id="MobiDB-lite"/>
    </source>
</evidence>
<sequence length="113" mass="12386">MDGDYDDGGPDDTLSPSESLDSDEVRNDDGDIVVDPPDTWIEAEEHQTLDEQLAAEEPDVVPDGEPQEDRPTRQTSGQIDGTPEDGDSFFTVVDDDEKARVPGDEEADHIIED</sequence>
<dbReference type="KEGG" id="mauu:NCTC10437_05329"/>
<evidence type="ECO:0000313" key="3">
    <source>
        <dbReference type="Proteomes" id="UP000279306"/>
    </source>
</evidence>
<protein>
    <submittedName>
        <fullName evidence="2">PAS domain S-box/diguanylate cyclase (GGDEF) domain-containing protein</fullName>
    </submittedName>
</protein>
<name>A0A3S4S7R2_MYCAU</name>
<accession>A0A3S4S7R2</accession>
<keyword evidence="3" id="KW-1185">Reference proteome</keyword>
<feature type="compositionally biased region" description="Acidic residues" evidence="1">
    <location>
        <begin position="53"/>
        <end position="66"/>
    </location>
</feature>
<dbReference type="Proteomes" id="UP000279306">
    <property type="component" value="Chromosome"/>
</dbReference>
<proteinExistence type="predicted"/>
<dbReference type="STRING" id="1791.GCA_001049355_05301"/>